<dbReference type="SUPFAM" id="SSF53474">
    <property type="entry name" value="alpha/beta-Hydrolases"/>
    <property type="match status" value="1"/>
</dbReference>
<evidence type="ECO:0000256" key="11">
    <source>
        <dbReference type="PIRNR" id="PIRNR006431"/>
    </source>
</evidence>
<evidence type="ECO:0000256" key="5">
    <source>
        <dbReference type="ARBA" id="ARBA00021843"/>
    </source>
</evidence>
<comment type="catalytic activity">
    <reaction evidence="1 11">
        <text>Release of N-terminal proline from a peptide.</text>
        <dbReference type="EC" id="3.4.11.5"/>
    </reaction>
</comment>
<dbReference type="Proteomes" id="UP001595886">
    <property type="component" value="Unassembled WGS sequence"/>
</dbReference>
<evidence type="ECO:0000256" key="8">
    <source>
        <dbReference type="ARBA" id="ARBA00022670"/>
    </source>
</evidence>
<evidence type="ECO:0000256" key="2">
    <source>
        <dbReference type="ARBA" id="ARBA00004496"/>
    </source>
</evidence>
<name>A0ABV9QWL8_9GAMM</name>
<dbReference type="PRINTS" id="PR00793">
    <property type="entry name" value="PROAMNOPTASE"/>
</dbReference>
<feature type="domain" description="AB hydrolase-1" evidence="12">
    <location>
        <begin position="39"/>
        <end position="299"/>
    </location>
</feature>
<comment type="similarity">
    <text evidence="3 11">Belongs to the peptidase S33 family.</text>
</comment>
<dbReference type="PIRSF" id="PIRSF006431">
    <property type="entry name" value="Pept_S33"/>
    <property type="match status" value="1"/>
</dbReference>
<keyword evidence="9 11" id="KW-0378">Hydrolase</keyword>
<dbReference type="InterPro" id="IPR029058">
    <property type="entry name" value="AB_hydrolase_fold"/>
</dbReference>
<dbReference type="EMBL" id="JBHSHD010000010">
    <property type="protein sequence ID" value="MFC4821441.1"/>
    <property type="molecule type" value="Genomic_DNA"/>
</dbReference>
<dbReference type="RefSeq" id="WP_380021720.1">
    <property type="nucleotide sequence ID" value="NZ_JBHSHD010000010.1"/>
</dbReference>
<dbReference type="PANTHER" id="PTHR43722:SF1">
    <property type="entry name" value="PROLINE IMINOPEPTIDASE"/>
    <property type="match status" value="1"/>
</dbReference>
<keyword evidence="6 11" id="KW-0031">Aminopeptidase</keyword>
<dbReference type="EC" id="3.4.11.5" evidence="4 11"/>
<accession>A0ABV9QWL8</accession>
<reference evidence="14" key="1">
    <citation type="journal article" date="2019" name="Int. J. Syst. Evol. Microbiol.">
        <title>The Global Catalogue of Microorganisms (GCM) 10K type strain sequencing project: providing services to taxonomists for standard genome sequencing and annotation.</title>
        <authorList>
            <consortium name="The Broad Institute Genomics Platform"/>
            <consortium name="The Broad Institute Genome Sequencing Center for Infectious Disease"/>
            <person name="Wu L."/>
            <person name="Ma J."/>
        </authorList>
    </citation>
    <scope>NUCLEOTIDE SEQUENCE [LARGE SCALE GENOMIC DNA]</scope>
    <source>
        <strain evidence="14">CCUG 30340</strain>
    </source>
</reference>
<evidence type="ECO:0000256" key="9">
    <source>
        <dbReference type="ARBA" id="ARBA00022801"/>
    </source>
</evidence>
<evidence type="ECO:0000259" key="12">
    <source>
        <dbReference type="Pfam" id="PF00561"/>
    </source>
</evidence>
<evidence type="ECO:0000256" key="6">
    <source>
        <dbReference type="ARBA" id="ARBA00022438"/>
    </source>
</evidence>
<evidence type="ECO:0000313" key="13">
    <source>
        <dbReference type="EMBL" id="MFC4821441.1"/>
    </source>
</evidence>
<organism evidence="13 14">
    <name type="scientific">Dokdonella ginsengisoli</name>
    <dbReference type="NCBI Taxonomy" id="363846"/>
    <lineage>
        <taxon>Bacteria</taxon>
        <taxon>Pseudomonadati</taxon>
        <taxon>Pseudomonadota</taxon>
        <taxon>Gammaproteobacteria</taxon>
        <taxon>Lysobacterales</taxon>
        <taxon>Rhodanobacteraceae</taxon>
        <taxon>Dokdonella</taxon>
    </lineage>
</organism>
<keyword evidence="14" id="KW-1185">Reference proteome</keyword>
<dbReference type="Gene3D" id="3.40.50.1820">
    <property type="entry name" value="alpha/beta hydrolase"/>
    <property type="match status" value="1"/>
</dbReference>
<dbReference type="InterPro" id="IPR005944">
    <property type="entry name" value="Pro_iminopeptidase"/>
</dbReference>
<protein>
    <recommendedName>
        <fullName evidence="5 11">Proline iminopeptidase</fullName>
        <shortName evidence="11">PIP</shortName>
        <ecNumber evidence="4 11">3.4.11.5</ecNumber>
    </recommendedName>
    <alternativeName>
        <fullName evidence="10 11">Prolyl aminopeptidase</fullName>
    </alternativeName>
</protein>
<dbReference type="InterPro" id="IPR002410">
    <property type="entry name" value="Peptidase_S33"/>
</dbReference>
<keyword evidence="7 11" id="KW-0963">Cytoplasm</keyword>
<evidence type="ECO:0000256" key="4">
    <source>
        <dbReference type="ARBA" id="ARBA00012568"/>
    </source>
</evidence>
<evidence type="ECO:0000313" key="14">
    <source>
        <dbReference type="Proteomes" id="UP001595886"/>
    </source>
</evidence>
<gene>
    <name evidence="13" type="ORF">ACFO6Q_13995</name>
</gene>
<dbReference type="GO" id="GO:0016787">
    <property type="term" value="F:hydrolase activity"/>
    <property type="evidence" value="ECO:0007669"/>
    <property type="project" value="UniProtKB-KW"/>
</dbReference>
<evidence type="ECO:0000256" key="10">
    <source>
        <dbReference type="ARBA" id="ARBA00029605"/>
    </source>
</evidence>
<proteinExistence type="inferred from homology"/>
<evidence type="ECO:0000256" key="7">
    <source>
        <dbReference type="ARBA" id="ARBA00022490"/>
    </source>
</evidence>
<sequence>MSTVAMPDPPAPAAVSGWLEVGHGHRLWYAQSGAADGLPVVSLHGGPGSASTPRQREIFDAARWRIVQFDQRGCGRSTPLGETAHNHTDALIQDIESLRAHLGIERWLVNGGSWGSALALAYAARHPARVCGMLLRGVFLAGRADLDWFFHGVAACAPQANADFLAAIPRRWQRSVPAWLDRCFSGGDADRQLQVATAWQRYETRLDHPAATLPAVVGEEARARLIAKYRVQAHYLARRCFLGEAAVMRAAAALRGVPVALVHGTRDLVCRPHNAWRVQRAIGGSRLAWADPAAHDPFHPAAFRLLRAATDAFADTRDFSTWPVVPA</sequence>
<dbReference type="Pfam" id="PF00561">
    <property type="entry name" value="Abhydrolase_1"/>
    <property type="match status" value="1"/>
</dbReference>
<comment type="subcellular location">
    <subcellularLocation>
        <location evidence="2 11">Cytoplasm</location>
    </subcellularLocation>
</comment>
<evidence type="ECO:0000256" key="1">
    <source>
        <dbReference type="ARBA" id="ARBA00001585"/>
    </source>
</evidence>
<keyword evidence="8 11" id="KW-0645">Protease</keyword>
<evidence type="ECO:0000256" key="3">
    <source>
        <dbReference type="ARBA" id="ARBA00010088"/>
    </source>
</evidence>
<comment type="caution">
    <text evidence="13">The sequence shown here is derived from an EMBL/GenBank/DDBJ whole genome shotgun (WGS) entry which is preliminary data.</text>
</comment>
<dbReference type="PANTHER" id="PTHR43722">
    <property type="entry name" value="PROLINE IMINOPEPTIDASE"/>
    <property type="match status" value="1"/>
</dbReference>
<dbReference type="InterPro" id="IPR000073">
    <property type="entry name" value="AB_hydrolase_1"/>
</dbReference>